<gene>
    <name evidence="3" type="ORF">HDF22_005134</name>
</gene>
<dbReference type="InterPro" id="IPR032710">
    <property type="entry name" value="NTF2-like_dom_sf"/>
</dbReference>
<dbReference type="RefSeq" id="WP_183589618.1">
    <property type="nucleotide sequence ID" value="NZ_JACHCA010000018.1"/>
</dbReference>
<feature type="chain" id="PRO_5032917211" evidence="1">
    <location>
        <begin position="27"/>
        <end position="151"/>
    </location>
</feature>
<proteinExistence type="predicted"/>
<feature type="domain" description="DUF4440" evidence="2">
    <location>
        <begin position="36"/>
        <end position="142"/>
    </location>
</feature>
<organism evidence="3 4">
    <name type="scientific">Mucilaginibacter lappiensis</name>
    <dbReference type="NCBI Taxonomy" id="354630"/>
    <lineage>
        <taxon>Bacteria</taxon>
        <taxon>Pseudomonadati</taxon>
        <taxon>Bacteroidota</taxon>
        <taxon>Sphingobacteriia</taxon>
        <taxon>Sphingobacteriales</taxon>
        <taxon>Sphingobacteriaceae</taxon>
        <taxon>Mucilaginibacter</taxon>
    </lineage>
</organism>
<reference evidence="3 4" key="1">
    <citation type="submission" date="2020-08" db="EMBL/GenBank/DDBJ databases">
        <title>Genomic Encyclopedia of Type Strains, Phase IV (KMG-V): Genome sequencing to study the core and pangenomes of soil and plant-associated prokaryotes.</title>
        <authorList>
            <person name="Whitman W."/>
        </authorList>
    </citation>
    <scope>NUCLEOTIDE SEQUENCE [LARGE SCALE GENOMIC DNA]</scope>
    <source>
        <strain evidence="3 4">MP601</strain>
    </source>
</reference>
<dbReference type="AlphaFoldDB" id="A0A841JQF8"/>
<accession>A0A841JQF8</accession>
<evidence type="ECO:0000313" key="3">
    <source>
        <dbReference type="EMBL" id="MBB6130988.1"/>
    </source>
</evidence>
<dbReference type="EMBL" id="JACHCA010000018">
    <property type="protein sequence ID" value="MBB6130988.1"/>
    <property type="molecule type" value="Genomic_DNA"/>
</dbReference>
<dbReference type="Pfam" id="PF14534">
    <property type="entry name" value="DUF4440"/>
    <property type="match status" value="1"/>
</dbReference>
<protein>
    <submittedName>
        <fullName evidence="3">Cu/Ag efflux protein CusF</fullName>
    </submittedName>
</protein>
<dbReference type="InterPro" id="IPR027843">
    <property type="entry name" value="DUF4440"/>
</dbReference>
<feature type="signal peptide" evidence="1">
    <location>
        <begin position="1"/>
        <end position="26"/>
    </location>
</feature>
<comment type="caution">
    <text evidence="3">The sequence shown here is derived from an EMBL/GenBank/DDBJ whole genome shotgun (WGS) entry which is preliminary data.</text>
</comment>
<name>A0A841JQF8_9SPHI</name>
<sequence length="151" mass="16493">MKKSFLLKALLCFAVTFMLHMEKSSAQNLKLIAEVTQATEQLRKAMVDADTVTLEKLTSGELSYGHSSGKLQTKKEFISDLATGASHFVSINLTDQDVKVVGNTAVVRHILTAATNDKGKGPGITKLGILLVWVKNKTQWQLLARQAVKVP</sequence>
<keyword evidence="1" id="KW-0732">Signal</keyword>
<evidence type="ECO:0000256" key="1">
    <source>
        <dbReference type="SAM" id="SignalP"/>
    </source>
</evidence>
<dbReference type="Proteomes" id="UP000548326">
    <property type="component" value="Unassembled WGS sequence"/>
</dbReference>
<evidence type="ECO:0000259" key="2">
    <source>
        <dbReference type="Pfam" id="PF14534"/>
    </source>
</evidence>
<dbReference type="SUPFAM" id="SSF54427">
    <property type="entry name" value="NTF2-like"/>
    <property type="match status" value="1"/>
</dbReference>
<dbReference type="Gene3D" id="3.10.450.50">
    <property type="match status" value="1"/>
</dbReference>
<evidence type="ECO:0000313" key="4">
    <source>
        <dbReference type="Proteomes" id="UP000548326"/>
    </source>
</evidence>